<reference evidence="2 3" key="1">
    <citation type="submission" date="2016-03" db="EMBL/GenBank/DDBJ databases">
        <title>Draft Genome Assembly of Pseudomonas putida strain CBF10-2.</title>
        <authorList>
            <person name="Iyer R.S."/>
            <person name="Damania A."/>
        </authorList>
    </citation>
    <scope>NUCLEOTIDE SEQUENCE [LARGE SCALE GENOMIC DNA]</scope>
    <source>
        <strain evidence="2 3">CBF10-2</strain>
    </source>
</reference>
<proteinExistence type="predicted"/>
<dbReference type="Proteomes" id="UP000077752">
    <property type="component" value="Unassembled WGS sequence"/>
</dbReference>
<dbReference type="InterPro" id="IPR006597">
    <property type="entry name" value="Sel1-like"/>
</dbReference>
<dbReference type="InterPro" id="IPR050767">
    <property type="entry name" value="Sel1_AlgK"/>
</dbReference>
<name>A0A177SSJ3_PSEPU</name>
<gene>
    <name evidence="2" type="ORF">AYO28_11725</name>
</gene>
<evidence type="ECO:0008006" key="4">
    <source>
        <dbReference type="Google" id="ProtNLM"/>
    </source>
</evidence>
<evidence type="ECO:0000256" key="1">
    <source>
        <dbReference type="SAM" id="SignalP"/>
    </source>
</evidence>
<dbReference type="PANTHER" id="PTHR11102">
    <property type="entry name" value="SEL-1-LIKE PROTEIN"/>
    <property type="match status" value="1"/>
</dbReference>
<sequence length="183" mass="19744">MNRAGRALALGCLLLLQPLLAIAAGGNSLLIPTTGRCTLNTSPEELADAVTRCKQVAQSGDAQAQYELGEFYFDGKNTTRDLNQALSYFEQASLQGHADAQYKLGMMFARGEGVSANNVQAYILLKMAAVNGAEDALDEADEVSARMPRDELENATQVLGQIFRKYLLELQSADGRTPFSPLP</sequence>
<protein>
    <recommendedName>
        <fullName evidence="4">Sel1 repeat family protein</fullName>
    </recommendedName>
</protein>
<dbReference type="InterPro" id="IPR011990">
    <property type="entry name" value="TPR-like_helical_dom_sf"/>
</dbReference>
<dbReference type="RefSeq" id="WP_009394939.1">
    <property type="nucleotide sequence ID" value="NZ_LUCV01000009.1"/>
</dbReference>
<dbReference type="SUPFAM" id="SSF81901">
    <property type="entry name" value="HCP-like"/>
    <property type="match status" value="1"/>
</dbReference>
<dbReference type="PANTHER" id="PTHR11102:SF160">
    <property type="entry name" value="ERAD-ASSOCIATED E3 UBIQUITIN-PROTEIN LIGASE COMPONENT HRD3"/>
    <property type="match status" value="1"/>
</dbReference>
<evidence type="ECO:0000313" key="2">
    <source>
        <dbReference type="EMBL" id="OAI93769.1"/>
    </source>
</evidence>
<feature type="signal peptide" evidence="1">
    <location>
        <begin position="1"/>
        <end position="23"/>
    </location>
</feature>
<evidence type="ECO:0000313" key="3">
    <source>
        <dbReference type="Proteomes" id="UP000077752"/>
    </source>
</evidence>
<dbReference type="Pfam" id="PF08238">
    <property type="entry name" value="Sel1"/>
    <property type="match status" value="2"/>
</dbReference>
<keyword evidence="1" id="KW-0732">Signal</keyword>
<feature type="chain" id="PRO_5008073879" description="Sel1 repeat family protein" evidence="1">
    <location>
        <begin position="24"/>
        <end position="183"/>
    </location>
</feature>
<dbReference type="Gene3D" id="1.25.40.10">
    <property type="entry name" value="Tetratricopeptide repeat domain"/>
    <property type="match status" value="1"/>
</dbReference>
<dbReference type="SMART" id="SM00671">
    <property type="entry name" value="SEL1"/>
    <property type="match status" value="2"/>
</dbReference>
<dbReference type="AlphaFoldDB" id="A0A177SSJ3"/>
<organism evidence="2 3">
    <name type="scientific">Pseudomonas putida</name>
    <name type="common">Arthrobacter siderocapsulatus</name>
    <dbReference type="NCBI Taxonomy" id="303"/>
    <lineage>
        <taxon>Bacteria</taxon>
        <taxon>Pseudomonadati</taxon>
        <taxon>Pseudomonadota</taxon>
        <taxon>Gammaproteobacteria</taxon>
        <taxon>Pseudomonadales</taxon>
        <taxon>Pseudomonadaceae</taxon>
        <taxon>Pseudomonas</taxon>
    </lineage>
</organism>
<accession>A0A177SSJ3</accession>
<dbReference type="EMBL" id="LUCV01000009">
    <property type="protein sequence ID" value="OAI93769.1"/>
    <property type="molecule type" value="Genomic_DNA"/>
</dbReference>
<comment type="caution">
    <text evidence="2">The sequence shown here is derived from an EMBL/GenBank/DDBJ whole genome shotgun (WGS) entry which is preliminary data.</text>
</comment>